<dbReference type="InterPro" id="IPR056209">
    <property type="entry name" value="SU10_adaptor"/>
</dbReference>
<accession>A0ABU9XCK6</accession>
<evidence type="ECO:0000313" key="2">
    <source>
        <dbReference type="Proteomes" id="UP001444625"/>
    </source>
</evidence>
<name>A0ABU9XCK6_9BACI</name>
<sequence>MWIDFFNEALFSMVEDLEINEDISIEFIDGVNEYDLPENYYSLVELKDEQNQLIPAYRNNGIDISGSQTYRPGYEIMQRGSKFVITFPLMKAPRTFQLRYIRYPNQLSLANEGDKPEIPTVAETALCYKAISFALMNNNQYGQSQFVDDMFMNKASIGRRANHKARW</sequence>
<dbReference type="RefSeq" id="WP_345823249.1">
    <property type="nucleotide sequence ID" value="NZ_JBDIML010000001.1"/>
</dbReference>
<keyword evidence="2" id="KW-1185">Reference proteome</keyword>
<gene>
    <name evidence="1" type="ORF">ABC228_01120</name>
</gene>
<organism evidence="1 2">
    <name type="scientific">Ornithinibacillus xuwenensis</name>
    <dbReference type="NCBI Taxonomy" id="3144668"/>
    <lineage>
        <taxon>Bacteria</taxon>
        <taxon>Bacillati</taxon>
        <taxon>Bacillota</taxon>
        <taxon>Bacilli</taxon>
        <taxon>Bacillales</taxon>
        <taxon>Bacillaceae</taxon>
        <taxon>Ornithinibacillus</taxon>
    </lineage>
</organism>
<proteinExistence type="predicted"/>
<comment type="caution">
    <text evidence="1">The sequence shown here is derived from an EMBL/GenBank/DDBJ whole genome shotgun (WGS) entry which is preliminary data.</text>
</comment>
<dbReference type="EMBL" id="JBDIML010000001">
    <property type="protein sequence ID" value="MEN2765775.1"/>
    <property type="molecule type" value="Genomic_DNA"/>
</dbReference>
<dbReference type="Pfam" id="PF24175">
    <property type="entry name" value="SU10_adaptor"/>
    <property type="match status" value="1"/>
</dbReference>
<dbReference type="Proteomes" id="UP001444625">
    <property type="component" value="Unassembled WGS sequence"/>
</dbReference>
<protein>
    <submittedName>
        <fullName evidence="1">Uncharacterized protein</fullName>
    </submittedName>
</protein>
<reference evidence="1 2" key="1">
    <citation type="submission" date="2024-05" db="EMBL/GenBank/DDBJ databases">
        <authorList>
            <person name="Haq I."/>
            <person name="Ullah Z."/>
            <person name="Ahmad R."/>
            <person name="Li M."/>
            <person name="Tong Y."/>
        </authorList>
    </citation>
    <scope>NUCLEOTIDE SEQUENCE [LARGE SCALE GENOMIC DNA]</scope>
    <source>
        <strain evidence="1 2">16A2E</strain>
    </source>
</reference>
<evidence type="ECO:0000313" key="1">
    <source>
        <dbReference type="EMBL" id="MEN2765775.1"/>
    </source>
</evidence>